<accession>A0A2N5C7Z2</accession>
<evidence type="ECO:0000313" key="7">
    <source>
        <dbReference type="Proteomes" id="UP000234341"/>
    </source>
</evidence>
<evidence type="ECO:0000256" key="3">
    <source>
        <dbReference type="ARBA" id="ARBA00012510"/>
    </source>
</evidence>
<gene>
    <name evidence="6" type="ORF">CYJ10_22625</name>
</gene>
<dbReference type="EMBL" id="PJRP01000012">
    <property type="protein sequence ID" value="PLP98300.1"/>
    <property type="molecule type" value="Genomic_DNA"/>
</dbReference>
<evidence type="ECO:0000256" key="1">
    <source>
        <dbReference type="ARBA" id="ARBA00005177"/>
    </source>
</evidence>
<evidence type="ECO:0000256" key="5">
    <source>
        <dbReference type="ARBA" id="ARBA00047539"/>
    </source>
</evidence>
<organism evidence="6 7">
    <name type="scientific">Cupriavidus pauculus</name>
    <dbReference type="NCBI Taxonomy" id="82633"/>
    <lineage>
        <taxon>Bacteria</taxon>
        <taxon>Pseudomonadati</taxon>
        <taxon>Pseudomonadota</taxon>
        <taxon>Betaproteobacteria</taxon>
        <taxon>Burkholderiales</taxon>
        <taxon>Burkholderiaceae</taxon>
        <taxon>Cupriavidus</taxon>
    </lineage>
</organism>
<dbReference type="SUPFAM" id="SSF75011">
    <property type="entry name" value="3-carboxy-cis,cis-mucoante lactonizing enzyme"/>
    <property type="match status" value="1"/>
</dbReference>
<dbReference type="OrthoDB" id="9768634at2"/>
<dbReference type="InterPro" id="IPR008826">
    <property type="entry name" value="Se-bd"/>
</dbReference>
<dbReference type="InterPro" id="IPR015943">
    <property type="entry name" value="WD40/YVTN_repeat-like_dom_sf"/>
</dbReference>
<evidence type="ECO:0000313" key="6">
    <source>
        <dbReference type="EMBL" id="PLP98300.1"/>
    </source>
</evidence>
<proteinExistence type="inferred from homology"/>
<dbReference type="PANTHER" id="PTHR23300:SF0">
    <property type="entry name" value="METHANETHIOL OXIDASE"/>
    <property type="match status" value="1"/>
</dbReference>
<dbReference type="Pfam" id="PF05694">
    <property type="entry name" value="SBP56"/>
    <property type="match status" value="1"/>
</dbReference>
<dbReference type="RefSeq" id="WP_101683689.1">
    <property type="nucleotide sequence ID" value="NZ_PJRP01000012.1"/>
</dbReference>
<comment type="similarity">
    <text evidence="2">Belongs to the selenium-binding protein family.</text>
</comment>
<dbReference type="Proteomes" id="UP000234341">
    <property type="component" value="Unassembled WGS sequence"/>
</dbReference>
<comment type="pathway">
    <text evidence="1">Organosulfur degradation.</text>
</comment>
<dbReference type="AlphaFoldDB" id="A0A2N5C7Z2"/>
<evidence type="ECO:0000256" key="2">
    <source>
        <dbReference type="ARBA" id="ARBA00005606"/>
    </source>
</evidence>
<protein>
    <recommendedName>
        <fullName evidence="4">Methanethiol oxidase</fullName>
        <ecNumber evidence="3">1.8.3.4</ecNumber>
    </recommendedName>
</protein>
<dbReference type="EC" id="1.8.3.4" evidence="3"/>
<dbReference type="GO" id="GO:0008430">
    <property type="term" value="F:selenium binding"/>
    <property type="evidence" value="ECO:0007669"/>
    <property type="project" value="InterPro"/>
</dbReference>
<dbReference type="GO" id="GO:0018549">
    <property type="term" value="F:methanethiol oxidase activity"/>
    <property type="evidence" value="ECO:0007669"/>
    <property type="project" value="UniProtKB-EC"/>
</dbReference>
<comment type="catalytic activity">
    <reaction evidence="5">
        <text>methanethiol + O2 + H2O = hydrogen sulfide + formaldehyde + H2O2 + H(+)</text>
        <dbReference type="Rhea" id="RHEA:11812"/>
        <dbReference type="ChEBI" id="CHEBI:15377"/>
        <dbReference type="ChEBI" id="CHEBI:15378"/>
        <dbReference type="ChEBI" id="CHEBI:15379"/>
        <dbReference type="ChEBI" id="CHEBI:16007"/>
        <dbReference type="ChEBI" id="CHEBI:16240"/>
        <dbReference type="ChEBI" id="CHEBI:16842"/>
        <dbReference type="ChEBI" id="CHEBI:29919"/>
        <dbReference type="EC" id="1.8.3.4"/>
    </reaction>
</comment>
<dbReference type="Gene3D" id="2.130.10.10">
    <property type="entry name" value="YVTN repeat-like/Quinoprotein amine dehydrogenase"/>
    <property type="match status" value="1"/>
</dbReference>
<sequence length="468" mass="52157">MNLRPDPTFYASPRLAMEAPAETHAYTLLLSPDGSQPDALAVIDVNPDSSRYGTVVHTVPMTGRGDELHHFGWNACSSALSPLTGHAFLERRFLIIPGMRSSRIYVVDTKPDPTRAKLHKVIEPNEIFSKTGYSRPHTVHCGPEGIYVSTLGGAGPDGTDGAPGIFIMDCQTFEVLGRWEIDRGTQDKHYDFWWNLPRDYMVSSEWALPPQFERGLVPEDLLANRYGHRLHFWDLRARRNVQTLDLGAQHQMALEVRPAHDPVREYGFVGVVVDTTNLEGSIWTWWREGSQFHIEKTATIPPEPASPDDLPPLLKGFGAVPPLVTDIDLSLDDRFLYVSCWGTGEMRQYDVSDPRKPTLAGSVHLGGIVRRTPHPDGSPFAGGPQMVEISRDGRRVYWTNSLYSTWDDQFYPDGVPGTQVMAHAGADGGLRLDERFRATFPDGYRAHQIRLEGGDCSTDSFCYPSVGA</sequence>
<evidence type="ECO:0000256" key="4">
    <source>
        <dbReference type="ARBA" id="ARBA00015601"/>
    </source>
</evidence>
<dbReference type="PANTHER" id="PTHR23300">
    <property type="entry name" value="METHANETHIOL OXIDASE"/>
    <property type="match status" value="1"/>
</dbReference>
<comment type="caution">
    <text evidence="6">The sequence shown here is derived from an EMBL/GenBank/DDBJ whole genome shotgun (WGS) entry which is preliminary data.</text>
</comment>
<reference evidence="6 7" key="1">
    <citation type="submission" date="2017-12" db="EMBL/GenBank/DDBJ databases">
        <title>Genome sequence of the active heterotrophic nitrifier-denitrifier, Cupriavidus pauculus UM1.</title>
        <authorList>
            <person name="Putonti C."/>
            <person name="Castignetti D."/>
        </authorList>
    </citation>
    <scope>NUCLEOTIDE SEQUENCE [LARGE SCALE GENOMIC DNA]</scope>
    <source>
        <strain evidence="6 7">UM1</strain>
    </source>
</reference>
<name>A0A2N5C7Z2_9BURK</name>